<dbReference type="eggNOG" id="ENOG5033AB5">
    <property type="taxonomic scope" value="Bacteria"/>
</dbReference>
<organism evidence="1 2">
    <name type="scientific">Thauera aminoaromatica</name>
    <dbReference type="NCBI Taxonomy" id="164330"/>
    <lineage>
        <taxon>Bacteria</taxon>
        <taxon>Pseudomonadati</taxon>
        <taxon>Pseudomonadota</taxon>
        <taxon>Betaproteobacteria</taxon>
        <taxon>Rhodocyclales</taxon>
        <taxon>Zoogloeaceae</taxon>
        <taxon>Thauera</taxon>
    </lineage>
</organism>
<accession>C4K9B3</accession>
<name>C4K9B3_THASP</name>
<sequence>MIFTNPRGAPELACDNCGCRWVDRIKSACYECGAPISAEAQTEFACALAEFSDRRKAELKAGVQTGLGPNNMPSAP</sequence>
<evidence type="ECO:0008006" key="3">
    <source>
        <dbReference type="Google" id="ProtNLM"/>
    </source>
</evidence>
<dbReference type="Proteomes" id="UP000002186">
    <property type="component" value="Chromosome"/>
</dbReference>
<dbReference type="STRING" id="85643.Tmz1t_4045"/>
<dbReference type="AlphaFoldDB" id="C4K9B3"/>
<dbReference type="HOGENOM" id="CLU_2696498_0_0_4"/>
<proteinExistence type="predicted"/>
<protein>
    <recommendedName>
        <fullName evidence="3">Cysteine protease</fullName>
    </recommendedName>
</protein>
<keyword evidence="2" id="KW-1185">Reference proteome</keyword>
<reference evidence="1 2" key="2">
    <citation type="journal article" date="2012" name="Stand. Genomic Sci.">
        <title>Complete genome sequence of Thauera aminoaromatica strain MZ1T.</title>
        <authorList>
            <person name="Jiang K."/>
            <person name="Sanseverino J."/>
            <person name="Chauhan A."/>
            <person name="Lucas S."/>
            <person name="Copeland A."/>
            <person name="Lapidus A."/>
            <person name="Del Rio T.G."/>
            <person name="Dalin E."/>
            <person name="Tice H."/>
            <person name="Bruce D."/>
            <person name="Goodwin L."/>
            <person name="Pitluck S."/>
            <person name="Sims D."/>
            <person name="Brettin T."/>
            <person name="Detter J.C."/>
            <person name="Han C."/>
            <person name="Chang Y.J."/>
            <person name="Larimer F."/>
            <person name="Land M."/>
            <person name="Hauser L."/>
            <person name="Kyrpides N.C."/>
            <person name="Mikhailova N."/>
            <person name="Moser S."/>
            <person name="Jegier P."/>
            <person name="Close D."/>
            <person name="Debruyn J.M."/>
            <person name="Wang Y."/>
            <person name="Layton A.C."/>
            <person name="Allen M.S."/>
            <person name="Sayler G.S."/>
        </authorList>
    </citation>
    <scope>NUCLEOTIDE SEQUENCE [LARGE SCALE GENOMIC DNA]</scope>
    <source>
        <strain evidence="1 2">MZ1T</strain>
    </source>
</reference>
<evidence type="ECO:0000313" key="2">
    <source>
        <dbReference type="Proteomes" id="UP000002186"/>
    </source>
</evidence>
<evidence type="ECO:0000313" key="1">
    <source>
        <dbReference type="EMBL" id="ACR02624.1"/>
    </source>
</evidence>
<reference evidence="2" key="1">
    <citation type="submission" date="2009-05" db="EMBL/GenBank/DDBJ databases">
        <title>Complete sequence of chromosome of Thauera sp. MZ1T.</title>
        <authorList>
            <consortium name="US DOE Joint Genome Institute"/>
            <person name="Lucas S."/>
            <person name="Copeland A."/>
            <person name="Lapidus A."/>
            <person name="Glavina del Rio T."/>
            <person name="Dalin E."/>
            <person name="Tice H."/>
            <person name="Bruce D."/>
            <person name="Goodwin L."/>
            <person name="Pitluck S."/>
            <person name="Sims D."/>
            <person name="Brettin T."/>
            <person name="Detter J.C."/>
            <person name="Han C."/>
            <person name="Larimer F."/>
            <person name="Land M."/>
            <person name="Hauser L."/>
            <person name="Kyrpides N."/>
            <person name="Mikhailova N."/>
            <person name="Sayler G.S."/>
        </authorList>
    </citation>
    <scope>NUCLEOTIDE SEQUENCE [LARGE SCALE GENOMIC DNA]</scope>
    <source>
        <strain evidence="2">MZ1T</strain>
    </source>
</reference>
<gene>
    <name evidence="1" type="ordered locus">Tmz1t_4045</name>
</gene>
<dbReference type="KEGG" id="tmz:Tmz1t_4045"/>
<dbReference type="EMBL" id="CP001281">
    <property type="protein sequence ID" value="ACR02624.1"/>
    <property type="molecule type" value="Genomic_DNA"/>
</dbReference>